<evidence type="ECO:0000256" key="6">
    <source>
        <dbReference type="ARBA" id="ARBA00022840"/>
    </source>
</evidence>
<evidence type="ECO:0000256" key="10">
    <source>
        <dbReference type="SAM" id="MobiDB-lite"/>
    </source>
</evidence>
<reference evidence="12" key="1">
    <citation type="submission" date="2021-06" db="EMBL/GenBank/DDBJ databases">
        <authorList>
            <person name="Kallberg Y."/>
            <person name="Tangrot J."/>
            <person name="Rosling A."/>
        </authorList>
    </citation>
    <scope>NUCLEOTIDE SEQUENCE</scope>
    <source>
        <strain evidence="12">AZ414A</strain>
    </source>
</reference>
<dbReference type="OrthoDB" id="6513151at2759"/>
<comment type="catalytic activity">
    <reaction evidence="7">
        <text>L-threonyl-[protein] + ATP = O-phospho-L-threonyl-[protein] + ADP + H(+)</text>
        <dbReference type="Rhea" id="RHEA:46608"/>
        <dbReference type="Rhea" id="RHEA-COMP:11060"/>
        <dbReference type="Rhea" id="RHEA-COMP:11605"/>
        <dbReference type="ChEBI" id="CHEBI:15378"/>
        <dbReference type="ChEBI" id="CHEBI:30013"/>
        <dbReference type="ChEBI" id="CHEBI:30616"/>
        <dbReference type="ChEBI" id="CHEBI:61977"/>
        <dbReference type="ChEBI" id="CHEBI:456216"/>
        <dbReference type="EC" id="2.7.11.1"/>
    </reaction>
</comment>
<sequence length="425" mass="48200">MFNFEPVDKEKPTKHPKDLIVSSEPERSDQSSHAKKVHDIRRPQSADARISQNPTTNSNFPKPRFQKVFSSHVHNLSPNKKISRMHNIWKGVGIHNQFENKQIEERNERPPVLKHSKSEVSLSEKYGKPQEIIGRGTFGVVRVSHKIEPKVPGERLYAKYIKRLTSEFCISSSLHHINVIDTLDLLQDTQGNYCEIMEFCAGGDLYSFIASSGGLEKGEADCFFGQLINGVKYLHDNGVAHRDLKPENLLLTSAGCLKISDFGNGECFRMAWETQAHLSHGICGSEPYIAPEEFTEDWFDPRLVDVWACGIIYMGMIMGRHLWKIAKAEDSNFKIYLEARTHGVYLEPFQKLSIGVRRVMSMVIEPNPKHRATIEQIINDPWFSMIDICFKSSPSSNSITTNLACGVKCNEKQKTMNKPPIANLV</sequence>
<gene>
    <name evidence="12" type="ORF">DEBURN_LOCUS7533</name>
</gene>
<organism evidence="12 13">
    <name type="scientific">Diversispora eburnea</name>
    <dbReference type="NCBI Taxonomy" id="1213867"/>
    <lineage>
        <taxon>Eukaryota</taxon>
        <taxon>Fungi</taxon>
        <taxon>Fungi incertae sedis</taxon>
        <taxon>Mucoromycota</taxon>
        <taxon>Glomeromycotina</taxon>
        <taxon>Glomeromycetes</taxon>
        <taxon>Diversisporales</taxon>
        <taxon>Diversisporaceae</taxon>
        <taxon>Diversispora</taxon>
    </lineage>
</organism>
<dbReference type="GO" id="GO:0005829">
    <property type="term" value="C:cytosol"/>
    <property type="evidence" value="ECO:0007669"/>
    <property type="project" value="TreeGrafter"/>
</dbReference>
<keyword evidence="5" id="KW-0418">Kinase</keyword>
<feature type="region of interest" description="Disordered" evidence="10">
    <location>
        <begin position="1"/>
        <end position="63"/>
    </location>
</feature>
<keyword evidence="4" id="KW-0547">Nucleotide-binding</keyword>
<dbReference type="InterPro" id="IPR011009">
    <property type="entry name" value="Kinase-like_dom_sf"/>
</dbReference>
<dbReference type="PANTHER" id="PTHR24343:SF558">
    <property type="entry name" value="PROTEIN KINASE DOMAIN-CONTAINING PROTEIN"/>
    <property type="match status" value="1"/>
</dbReference>
<protein>
    <recommendedName>
        <fullName evidence="1">non-specific serine/threonine protein kinase</fullName>
        <ecNumber evidence="1">2.7.11.1</ecNumber>
    </recommendedName>
    <alternativeName>
        <fullName evidence="9">Halotolerance protein 4</fullName>
    </alternativeName>
</protein>
<keyword evidence="6" id="KW-0067">ATP-binding</keyword>
<dbReference type="PANTHER" id="PTHR24343">
    <property type="entry name" value="SERINE/THREONINE KINASE"/>
    <property type="match status" value="1"/>
</dbReference>
<dbReference type="PROSITE" id="PS00108">
    <property type="entry name" value="PROTEIN_KINASE_ST"/>
    <property type="match status" value="1"/>
</dbReference>
<dbReference type="PROSITE" id="PS50011">
    <property type="entry name" value="PROTEIN_KINASE_DOM"/>
    <property type="match status" value="1"/>
</dbReference>
<dbReference type="SUPFAM" id="SSF56112">
    <property type="entry name" value="Protein kinase-like (PK-like)"/>
    <property type="match status" value="1"/>
</dbReference>
<dbReference type="GO" id="GO:0004674">
    <property type="term" value="F:protein serine/threonine kinase activity"/>
    <property type="evidence" value="ECO:0007669"/>
    <property type="project" value="UniProtKB-KW"/>
</dbReference>
<evidence type="ECO:0000256" key="8">
    <source>
        <dbReference type="ARBA" id="ARBA00048679"/>
    </source>
</evidence>
<feature type="domain" description="Protein kinase" evidence="11">
    <location>
        <begin position="127"/>
        <end position="383"/>
    </location>
</feature>
<dbReference type="GO" id="GO:0030003">
    <property type="term" value="P:intracellular monoatomic cation homeostasis"/>
    <property type="evidence" value="ECO:0007669"/>
    <property type="project" value="UniProtKB-ARBA"/>
</dbReference>
<dbReference type="InterPro" id="IPR008271">
    <property type="entry name" value="Ser/Thr_kinase_AS"/>
</dbReference>
<evidence type="ECO:0000256" key="7">
    <source>
        <dbReference type="ARBA" id="ARBA00047899"/>
    </source>
</evidence>
<dbReference type="FunFam" id="1.10.510.10:FF:000183">
    <property type="entry name" value="Serine/threonine-protein kinase hal4"/>
    <property type="match status" value="1"/>
</dbReference>
<feature type="compositionally biased region" description="Basic and acidic residues" evidence="10">
    <location>
        <begin position="1"/>
        <end position="32"/>
    </location>
</feature>
<dbReference type="EMBL" id="CAJVPK010000923">
    <property type="protein sequence ID" value="CAG8559866.1"/>
    <property type="molecule type" value="Genomic_DNA"/>
</dbReference>
<evidence type="ECO:0000256" key="9">
    <source>
        <dbReference type="ARBA" id="ARBA00078109"/>
    </source>
</evidence>
<dbReference type="Pfam" id="PF00069">
    <property type="entry name" value="Pkinase"/>
    <property type="match status" value="1"/>
</dbReference>
<evidence type="ECO:0000313" key="12">
    <source>
        <dbReference type="EMBL" id="CAG8559866.1"/>
    </source>
</evidence>
<comment type="catalytic activity">
    <reaction evidence="8">
        <text>L-seryl-[protein] + ATP = O-phospho-L-seryl-[protein] + ADP + H(+)</text>
        <dbReference type="Rhea" id="RHEA:17989"/>
        <dbReference type="Rhea" id="RHEA-COMP:9863"/>
        <dbReference type="Rhea" id="RHEA-COMP:11604"/>
        <dbReference type="ChEBI" id="CHEBI:15378"/>
        <dbReference type="ChEBI" id="CHEBI:29999"/>
        <dbReference type="ChEBI" id="CHEBI:30616"/>
        <dbReference type="ChEBI" id="CHEBI:83421"/>
        <dbReference type="ChEBI" id="CHEBI:456216"/>
        <dbReference type="EC" id="2.7.11.1"/>
    </reaction>
</comment>
<keyword evidence="13" id="KW-1185">Reference proteome</keyword>
<evidence type="ECO:0000256" key="5">
    <source>
        <dbReference type="ARBA" id="ARBA00022777"/>
    </source>
</evidence>
<keyword evidence="2" id="KW-0723">Serine/threonine-protein kinase</keyword>
<dbReference type="GO" id="GO:0005524">
    <property type="term" value="F:ATP binding"/>
    <property type="evidence" value="ECO:0007669"/>
    <property type="project" value="UniProtKB-KW"/>
</dbReference>
<evidence type="ECO:0000313" key="13">
    <source>
        <dbReference type="Proteomes" id="UP000789706"/>
    </source>
</evidence>
<proteinExistence type="predicted"/>
<accession>A0A9N9B933</accession>
<dbReference type="SMART" id="SM00220">
    <property type="entry name" value="S_TKc"/>
    <property type="match status" value="1"/>
</dbReference>
<evidence type="ECO:0000259" key="11">
    <source>
        <dbReference type="PROSITE" id="PS50011"/>
    </source>
</evidence>
<dbReference type="AlphaFoldDB" id="A0A9N9B933"/>
<dbReference type="InterPro" id="IPR000719">
    <property type="entry name" value="Prot_kinase_dom"/>
</dbReference>
<comment type="caution">
    <text evidence="12">The sequence shown here is derived from an EMBL/GenBank/DDBJ whole genome shotgun (WGS) entry which is preliminary data.</text>
</comment>
<evidence type="ECO:0000256" key="3">
    <source>
        <dbReference type="ARBA" id="ARBA00022679"/>
    </source>
</evidence>
<feature type="compositionally biased region" description="Polar residues" evidence="10">
    <location>
        <begin position="50"/>
        <end position="60"/>
    </location>
</feature>
<dbReference type="Gene3D" id="1.10.510.10">
    <property type="entry name" value="Transferase(Phosphotransferase) domain 1"/>
    <property type="match status" value="1"/>
</dbReference>
<dbReference type="Proteomes" id="UP000789706">
    <property type="component" value="Unassembled WGS sequence"/>
</dbReference>
<dbReference type="CDD" id="cd13994">
    <property type="entry name" value="STKc_HAL4_like"/>
    <property type="match status" value="1"/>
</dbReference>
<name>A0A9N9B933_9GLOM</name>
<evidence type="ECO:0000256" key="2">
    <source>
        <dbReference type="ARBA" id="ARBA00022527"/>
    </source>
</evidence>
<evidence type="ECO:0000256" key="1">
    <source>
        <dbReference type="ARBA" id="ARBA00012513"/>
    </source>
</evidence>
<dbReference type="EC" id="2.7.11.1" evidence="1"/>
<evidence type="ECO:0000256" key="4">
    <source>
        <dbReference type="ARBA" id="ARBA00022741"/>
    </source>
</evidence>
<keyword evidence="3" id="KW-0808">Transferase</keyword>